<dbReference type="InterPro" id="IPR036465">
    <property type="entry name" value="vWFA_dom_sf"/>
</dbReference>
<dbReference type="EMBL" id="AONH01000016">
    <property type="protein sequence ID" value="KGM86851.1"/>
    <property type="molecule type" value="Genomic_DNA"/>
</dbReference>
<keyword evidence="1" id="KW-0472">Membrane</keyword>
<dbReference type="eggNOG" id="COG4655">
    <property type="taxonomic scope" value="Bacteria"/>
</dbReference>
<dbReference type="Pfam" id="PF13400">
    <property type="entry name" value="Tad"/>
    <property type="match status" value="1"/>
</dbReference>
<sequence>MLWNSKTSDRGARSKLRDTTRAGEYAERFFNEEDGTVTVLAFSIFVMFLIMGGIGIDTMRQEMARASLQATLDRAVLAGATAVNNTTARAVIEDYFSKSGQANYLAAEQEGDIDIRLNSSKVTARASQTLDTYLMRLAGVDTLTSGGNSTAEVTIPKLEISMALDVSGSMMGERIDALKPAAKNFVDSILDSTEPNDAVISVVPFSWGVTPSKEIYEALTVNENHLYSSCLELSDADFESTTIDPNTAYDQLIYTSREGTTFGDLTTTPLGSFLDTYYQSCYTQDYFKILPYATTKTALHDKIDSLEAGGSTSNDEGVKWAAALLDSAFQPVVQSLQQPIQVPQDDGTILTYSLVEPTLTNMPAVFNESDTLKVIVLMGDGANDNSYRFSNTYRGPNSDLFKLTYQQMQFNYLQRNYDGRRWYGSQYQQYCGYSGYTCIYTPTGEEQVSYYLRRPSDSRMFNVTDGGSVSWSTFNNYSASTLPGFISSERLSWETAWGLMSPRFYYNVTGSAGPWNSYLGNPIDRSKKNERLDDICDAAKSEGIVIYTIAFEMGSQPTGADEIKKCATSPNHHYNATTVNIASAFSAIAANVKQLRLTQ</sequence>
<evidence type="ECO:0000256" key="1">
    <source>
        <dbReference type="SAM" id="Phobius"/>
    </source>
</evidence>
<accession>A0A0A0HIY9</accession>
<evidence type="ECO:0000259" key="2">
    <source>
        <dbReference type="Pfam" id="PF13400"/>
    </source>
</evidence>
<dbReference type="SUPFAM" id="SSF53300">
    <property type="entry name" value="vWA-like"/>
    <property type="match status" value="1"/>
</dbReference>
<feature type="transmembrane region" description="Helical" evidence="1">
    <location>
        <begin position="37"/>
        <end position="56"/>
    </location>
</feature>
<name>A0A0A0HIY9_9RHOB</name>
<reference evidence="3 4" key="1">
    <citation type="submission" date="2013-01" db="EMBL/GenBank/DDBJ databases">
        <authorList>
            <person name="Fiebig A."/>
            <person name="Goeker M."/>
            <person name="Klenk H.-P.P."/>
        </authorList>
    </citation>
    <scope>NUCLEOTIDE SEQUENCE [LARGE SCALE GENOMIC DNA]</scope>
    <source>
        <strain evidence="3 4">DSM 17069</strain>
    </source>
</reference>
<evidence type="ECO:0000313" key="3">
    <source>
        <dbReference type="EMBL" id="KGM86851.1"/>
    </source>
</evidence>
<dbReference type="InterPro" id="IPR028087">
    <property type="entry name" value="Tad_N"/>
</dbReference>
<dbReference type="Proteomes" id="UP000030021">
    <property type="component" value="Unassembled WGS sequence"/>
</dbReference>
<protein>
    <submittedName>
        <fullName evidence="3">Putative Flp pilus-assembly TadE/G-like/von Willebrand factor type A domain protein</fullName>
    </submittedName>
</protein>
<dbReference type="PATRIC" id="fig|1288298.3.peg.3156"/>
<feature type="domain" description="Putative Flp pilus-assembly TadG-like N-terminal" evidence="2">
    <location>
        <begin position="35"/>
        <end position="82"/>
    </location>
</feature>
<dbReference type="AlphaFoldDB" id="A0A0A0HIY9"/>
<dbReference type="STRING" id="215743.ROSMUCSMR3_00948"/>
<dbReference type="HOGENOM" id="CLU_026005_1_0_5"/>
<comment type="caution">
    <text evidence="3">The sequence shown here is derived from an EMBL/GenBank/DDBJ whole genome shotgun (WGS) entry which is preliminary data.</text>
</comment>
<dbReference type="CDD" id="cd00198">
    <property type="entry name" value="vWFA"/>
    <property type="match status" value="1"/>
</dbReference>
<proteinExistence type="predicted"/>
<organism evidence="3 4">
    <name type="scientific">Roseovarius mucosus DSM 17069</name>
    <dbReference type="NCBI Taxonomy" id="1288298"/>
    <lineage>
        <taxon>Bacteria</taxon>
        <taxon>Pseudomonadati</taxon>
        <taxon>Pseudomonadota</taxon>
        <taxon>Alphaproteobacteria</taxon>
        <taxon>Rhodobacterales</taxon>
        <taxon>Roseobacteraceae</taxon>
        <taxon>Roseovarius</taxon>
    </lineage>
</organism>
<dbReference type="Gene3D" id="3.40.50.410">
    <property type="entry name" value="von Willebrand factor, type A domain"/>
    <property type="match status" value="1"/>
</dbReference>
<keyword evidence="1" id="KW-0812">Transmembrane</keyword>
<evidence type="ECO:0000313" key="4">
    <source>
        <dbReference type="Proteomes" id="UP000030021"/>
    </source>
</evidence>
<dbReference type="OrthoDB" id="7522752at2"/>
<keyword evidence="1" id="KW-1133">Transmembrane helix</keyword>
<gene>
    <name evidence="3" type="ORF">rosmuc_03149</name>
</gene>